<accession>A0AAV7IL71</accession>
<protein>
    <submittedName>
        <fullName evidence="1">Uncharacterized protein</fullName>
    </submittedName>
</protein>
<dbReference type="EMBL" id="JAHXZJ010001119">
    <property type="protein sequence ID" value="KAH0553554.1"/>
    <property type="molecule type" value="Genomic_DNA"/>
</dbReference>
<evidence type="ECO:0000313" key="1">
    <source>
        <dbReference type="EMBL" id="KAH0553554.1"/>
    </source>
</evidence>
<name>A0AAV7IL71_COTGL</name>
<evidence type="ECO:0000313" key="2">
    <source>
        <dbReference type="Proteomes" id="UP000826195"/>
    </source>
</evidence>
<organism evidence="1 2">
    <name type="scientific">Cotesia glomerata</name>
    <name type="common">Lepidopteran parasitic wasp</name>
    <name type="synonym">Apanteles glomeratus</name>
    <dbReference type="NCBI Taxonomy" id="32391"/>
    <lineage>
        <taxon>Eukaryota</taxon>
        <taxon>Metazoa</taxon>
        <taxon>Ecdysozoa</taxon>
        <taxon>Arthropoda</taxon>
        <taxon>Hexapoda</taxon>
        <taxon>Insecta</taxon>
        <taxon>Pterygota</taxon>
        <taxon>Neoptera</taxon>
        <taxon>Endopterygota</taxon>
        <taxon>Hymenoptera</taxon>
        <taxon>Apocrita</taxon>
        <taxon>Ichneumonoidea</taxon>
        <taxon>Braconidae</taxon>
        <taxon>Microgastrinae</taxon>
        <taxon>Cotesia</taxon>
    </lineage>
</organism>
<comment type="caution">
    <text evidence="1">The sequence shown here is derived from an EMBL/GenBank/DDBJ whole genome shotgun (WGS) entry which is preliminary data.</text>
</comment>
<sequence>MIGACSSPGSLVSPFNEIVTIELEFGDCPEASNPERNAMRKEQMEIRVSKKLRNIGEKIAVIGEIHVMAPDGAKYESQLLFQLLARYCDMTGVDLPALLHVKIREIFTYV</sequence>
<dbReference type="Proteomes" id="UP000826195">
    <property type="component" value="Unassembled WGS sequence"/>
</dbReference>
<proteinExistence type="predicted"/>
<keyword evidence="2" id="KW-1185">Reference proteome</keyword>
<gene>
    <name evidence="1" type="ORF">KQX54_002173</name>
</gene>
<dbReference type="AlphaFoldDB" id="A0AAV7IL71"/>
<reference evidence="1 2" key="1">
    <citation type="journal article" date="2021" name="J. Hered.">
        <title>A chromosome-level genome assembly of the parasitoid wasp, Cotesia glomerata (Hymenoptera: Braconidae).</title>
        <authorList>
            <person name="Pinto B.J."/>
            <person name="Weis J.J."/>
            <person name="Gamble T."/>
            <person name="Ode P.J."/>
            <person name="Paul R."/>
            <person name="Zaspel J.M."/>
        </authorList>
    </citation>
    <scope>NUCLEOTIDE SEQUENCE [LARGE SCALE GENOMIC DNA]</scope>
    <source>
        <strain evidence="1">CgM1</strain>
    </source>
</reference>